<dbReference type="AlphaFoldDB" id="A0AAD9YWP5"/>
<feature type="region of interest" description="Disordered" evidence="1">
    <location>
        <begin position="449"/>
        <end position="470"/>
    </location>
</feature>
<feature type="compositionally biased region" description="Polar residues" evidence="1">
    <location>
        <begin position="120"/>
        <end position="132"/>
    </location>
</feature>
<comment type="caution">
    <text evidence="2">The sequence shown here is derived from an EMBL/GenBank/DDBJ whole genome shotgun (WGS) entry which is preliminary data.</text>
</comment>
<sequence length="974" mass="107953">MLSRGTSNASQRPQPRRAKSSSSVGLQPTGPTESSTLDSGILHHHALTAANLAYNRANGRKTTKKGVTKANGGQETGNLTDPEGKPQLGRRQSIRFAGPNATPLMTRSITRREAPPHSASIRSPRQSLQSQMRDSETSHLANEESFTVIPEEFGDSDIASMPSSYRKIRKARSMFSPGKAPSAVFADGTPGAMRHFHRHSLQSSDGSGKRFRVPDPGLERSYSFLRGVTDQITTRNRQHATHDAAIQLARDTYLRQLEEQRLKEQPSFLNLGKRRTQKLFRRTVRSSSTNSYGTAIASPMTSIEPAKVGLSQKARSLSQTLKKKIKRVFRRSSDDPPAIPAQQLNASHAHYRDYVAESHGLAQKYPDVSEPNAEPLRRVSSRESKESDAPVFVDKGSRPGSIRSAHSSSDDDEERNDRSRVTSWTNSTAANTITMPQIIERKRLSIIKEDGGPYQPSSPTRKYGSLNDGYTKFRQPVRQNPAGRVETERVFSALQREIHENDRKAALEYEESDTNSVSHMQRTQMSMSTPRRTSSMRRGAVSPLPIVPQLTEAQVTYPSYQQDYSEFRERLTPQEIADMNESGLPRSRGPLREVKSAFFPPSMRIERSNTSPFRRALKASSEDGDGPQFDTTSTGQPREVSHVNLNRHRLSGSVAGSESIYSRSPGGHTMMAIGSSLSLPKSEGSGEAGTAIIITSERAKHQPPLIGRRYSSGDLSGTFKKFMATQVASLENDEPRHDQIYNLFSLGESVRRRENARLDGDAFSIGPQQAFKDPTKQPLGIIQTNANAQSPLKHRAPFSTCEGYPFIHTGSSPNGSTIIQNENNPFRQSFLFRRKPTNVENAKVSSGLIFDPVSGLPRKLSQTPILSQRDQNRVSPTANMRHSPERAERLRRLRSKSSTSLRKTPTQKENAAQDNCATSTNLWQQGHDSDDSDASPAATHPLAAGNQKLVESFLKVRRREMRISEESGGDHAFL</sequence>
<feature type="region of interest" description="Disordered" evidence="1">
    <location>
        <begin position="363"/>
        <end position="429"/>
    </location>
</feature>
<proteinExistence type="predicted"/>
<protein>
    <submittedName>
        <fullName evidence="2">Uncharacterized protein</fullName>
    </submittedName>
</protein>
<feature type="compositionally biased region" description="Basic and acidic residues" evidence="1">
    <location>
        <begin position="375"/>
        <end position="388"/>
    </location>
</feature>
<evidence type="ECO:0000313" key="2">
    <source>
        <dbReference type="EMBL" id="KAK3167360.1"/>
    </source>
</evidence>
<gene>
    <name evidence="2" type="ORF">OEA41_010487</name>
</gene>
<feature type="region of interest" description="Disordered" evidence="1">
    <location>
        <begin position="617"/>
        <end position="637"/>
    </location>
</feature>
<evidence type="ECO:0000256" key="1">
    <source>
        <dbReference type="SAM" id="MobiDB-lite"/>
    </source>
</evidence>
<feature type="compositionally biased region" description="Low complexity" evidence="1">
    <location>
        <begin position="522"/>
        <end position="538"/>
    </location>
</feature>
<feature type="compositionally biased region" description="Polar residues" evidence="1">
    <location>
        <begin position="1"/>
        <end position="13"/>
    </location>
</feature>
<organism evidence="2 3">
    <name type="scientific">Lepraria neglecta</name>
    <dbReference type="NCBI Taxonomy" id="209136"/>
    <lineage>
        <taxon>Eukaryota</taxon>
        <taxon>Fungi</taxon>
        <taxon>Dikarya</taxon>
        <taxon>Ascomycota</taxon>
        <taxon>Pezizomycotina</taxon>
        <taxon>Lecanoromycetes</taxon>
        <taxon>OSLEUM clade</taxon>
        <taxon>Lecanoromycetidae</taxon>
        <taxon>Lecanorales</taxon>
        <taxon>Lecanorineae</taxon>
        <taxon>Stereocaulaceae</taxon>
        <taxon>Lepraria</taxon>
    </lineage>
</organism>
<feature type="compositionally biased region" description="Polar residues" evidence="1">
    <location>
        <begin position="860"/>
        <end position="880"/>
    </location>
</feature>
<dbReference type="Proteomes" id="UP001276659">
    <property type="component" value="Unassembled WGS sequence"/>
</dbReference>
<feature type="compositionally biased region" description="Polar residues" evidence="1">
    <location>
        <begin position="907"/>
        <end position="926"/>
    </location>
</feature>
<feature type="compositionally biased region" description="Polar residues" evidence="1">
    <location>
        <begin position="20"/>
        <end position="38"/>
    </location>
</feature>
<reference evidence="2" key="1">
    <citation type="submission" date="2022-11" db="EMBL/GenBank/DDBJ databases">
        <title>Chromosomal genome sequence assembly and mating type (MAT) locus characterization of the leprose asexual lichenized fungus Lepraria neglecta (Nyl.) Erichsen.</title>
        <authorList>
            <person name="Allen J.L."/>
            <person name="Pfeffer B."/>
        </authorList>
    </citation>
    <scope>NUCLEOTIDE SEQUENCE</scope>
    <source>
        <strain evidence="2">Allen 5258</strain>
    </source>
</reference>
<feature type="region of interest" description="Disordered" evidence="1">
    <location>
        <begin position="509"/>
        <end position="538"/>
    </location>
</feature>
<feature type="compositionally biased region" description="Basic residues" evidence="1">
    <location>
        <begin position="58"/>
        <end position="67"/>
    </location>
</feature>
<feature type="region of interest" description="Disordered" evidence="1">
    <location>
        <begin position="850"/>
        <end position="947"/>
    </location>
</feature>
<name>A0AAD9YWP5_9LECA</name>
<keyword evidence="3" id="KW-1185">Reference proteome</keyword>
<feature type="region of interest" description="Disordered" evidence="1">
    <location>
        <begin position="1"/>
        <end position="40"/>
    </location>
</feature>
<accession>A0AAD9YWP5</accession>
<feature type="region of interest" description="Disordered" evidence="1">
    <location>
        <begin position="53"/>
        <end position="141"/>
    </location>
</feature>
<evidence type="ECO:0000313" key="3">
    <source>
        <dbReference type="Proteomes" id="UP001276659"/>
    </source>
</evidence>
<dbReference type="EMBL" id="JASNWA010000011">
    <property type="protein sequence ID" value="KAK3167360.1"/>
    <property type="molecule type" value="Genomic_DNA"/>
</dbReference>